<dbReference type="InterPro" id="IPR001633">
    <property type="entry name" value="EAL_dom"/>
</dbReference>
<dbReference type="EMBL" id="FMWO01000023">
    <property type="protein sequence ID" value="SCZ84468.1"/>
    <property type="molecule type" value="Genomic_DNA"/>
</dbReference>
<organism evidence="2 3">
    <name type="scientific">Nitrosomonas mobilis</name>
    <dbReference type="NCBI Taxonomy" id="51642"/>
    <lineage>
        <taxon>Bacteria</taxon>
        <taxon>Pseudomonadati</taxon>
        <taxon>Pseudomonadota</taxon>
        <taxon>Betaproteobacteria</taxon>
        <taxon>Nitrosomonadales</taxon>
        <taxon>Nitrosomonadaceae</taxon>
        <taxon>Nitrosomonas</taxon>
    </lineage>
</organism>
<feature type="domain" description="EAL" evidence="1">
    <location>
        <begin position="1"/>
        <end position="67"/>
    </location>
</feature>
<dbReference type="Proteomes" id="UP000198729">
    <property type="component" value="Unassembled WGS sequence"/>
</dbReference>
<dbReference type="PANTHER" id="PTHR44757">
    <property type="entry name" value="DIGUANYLATE CYCLASE DGCP"/>
    <property type="match status" value="1"/>
</dbReference>
<dbReference type="PROSITE" id="PS50883">
    <property type="entry name" value="EAL"/>
    <property type="match status" value="1"/>
</dbReference>
<dbReference type="Gene3D" id="3.20.20.450">
    <property type="entry name" value="EAL domain"/>
    <property type="match status" value="1"/>
</dbReference>
<accession>A0A1G5SBJ0</accession>
<sequence length="67" mass="7516">MSPRQFRDPGFINAMMRALSNNNLNLQLLELEIAKRLLLDNSIETAEILRGLDRAGIRLSVDDFGTG</sequence>
<dbReference type="SUPFAM" id="SSF141868">
    <property type="entry name" value="EAL domain-like"/>
    <property type="match status" value="1"/>
</dbReference>
<evidence type="ECO:0000313" key="3">
    <source>
        <dbReference type="Proteomes" id="UP000198729"/>
    </source>
</evidence>
<keyword evidence="3" id="KW-1185">Reference proteome</keyword>
<dbReference type="InterPro" id="IPR035919">
    <property type="entry name" value="EAL_sf"/>
</dbReference>
<gene>
    <name evidence="2" type="ORF">NSMM_180015</name>
</gene>
<dbReference type="InterPro" id="IPR052155">
    <property type="entry name" value="Biofilm_reg_signaling"/>
</dbReference>
<dbReference type="AlphaFoldDB" id="A0A1G5SBJ0"/>
<protein>
    <recommendedName>
        <fullName evidence="1">EAL domain-containing protein</fullName>
    </recommendedName>
</protein>
<name>A0A1G5SBJ0_9PROT</name>
<proteinExistence type="predicted"/>
<dbReference type="PANTHER" id="PTHR44757:SF2">
    <property type="entry name" value="BIOFILM ARCHITECTURE MAINTENANCE PROTEIN MBAA"/>
    <property type="match status" value="1"/>
</dbReference>
<dbReference type="Pfam" id="PF00563">
    <property type="entry name" value="EAL"/>
    <property type="match status" value="1"/>
</dbReference>
<dbReference type="STRING" id="51642.NSMM_180015"/>
<reference evidence="2 3" key="1">
    <citation type="submission" date="2016-10" db="EMBL/GenBank/DDBJ databases">
        <authorList>
            <person name="de Groot N.N."/>
        </authorList>
    </citation>
    <scope>NUCLEOTIDE SEQUENCE [LARGE SCALE GENOMIC DNA]</scope>
    <source>
        <strain evidence="2">1</strain>
    </source>
</reference>
<evidence type="ECO:0000259" key="1">
    <source>
        <dbReference type="PROSITE" id="PS50883"/>
    </source>
</evidence>
<evidence type="ECO:0000313" key="2">
    <source>
        <dbReference type="EMBL" id="SCZ84468.1"/>
    </source>
</evidence>